<keyword evidence="2" id="KW-1185">Reference proteome</keyword>
<proteinExistence type="predicted"/>
<organism evidence="1 2">
    <name type="scientific">Ixodes persulcatus</name>
    <name type="common">Taiga tick</name>
    <dbReference type="NCBI Taxonomy" id="34615"/>
    <lineage>
        <taxon>Eukaryota</taxon>
        <taxon>Metazoa</taxon>
        <taxon>Ecdysozoa</taxon>
        <taxon>Arthropoda</taxon>
        <taxon>Chelicerata</taxon>
        <taxon>Arachnida</taxon>
        <taxon>Acari</taxon>
        <taxon>Parasitiformes</taxon>
        <taxon>Ixodida</taxon>
        <taxon>Ixodoidea</taxon>
        <taxon>Ixodidae</taxon>
        <taxon>Ixodinae</taxon>
        <taxon>Ixodes</taxon>
    </lineage>
</organism>
<accession>A0AC60QG44</accession>
<reference evidence="1 2" key="1">
    <citation type="journal article" date="2020" name="Cell">
        <title>Large-Scale Comparative Analyses of Tick Genomes Elucidate Their Genetic Diversity and Vector Capacities.</title>
        <authorList>
            <consortium name="Tick Genome and Microbiome Consortium (TIGMIC)"/>
            <person name="Jia N."/>
            <person name="Wang J."/>
            <person name="Shi W."/>
            <person name="Du L."/>
            <person name="Sun Y."/>
            <person name="Zhan W."/>
            <person name="Jiang J.F."/>
            <person name="Wang Q."/>
            <person name="Zhang B."/>
            <person name="Ji P."/>
            <person name="Bell-Sakyi L."/>
            <person name="Cui X.M."/>
            <person name="Yuan T.T."/>
            <person name="Jiang B.G."/>
            <person name="Yang W.F."/>
            <person name="Lam T.T."/>
            <person name="Chang Q.C."/>
            <person name="Ding S.J."/>
            <person name="Wang X.J."/>
            <person name="Zhu J.G."/>
            <person name="Ruan X.D."/>
            <person name="Zhao L."/>
            <person name="Wei J.T."/>
            <person name="Ye R.Z."/>
            <person name="Que T.C."/>
            <person name="Du C.H."/>
            <person name="Zhou Y.H."/>
            <person name="Cheng J.X."/>
            <person name="Dai P.F."/>
            <person name="Guo W.B."/>
            <person name="Han X.H."/>
            <person name="Huang E.J."/>
            <person name="Li L.F."/>
            <person name="Wei W."/>
            <person name="Gao Y.C."/>
            <person name="Liu J.Z."/>
            <person name="Shao H.Z."/>
            <person name="Wang X."/>
            <person name="Wang C.C."/>
            <person name="Yang T.C."/>
            <person name="Huo Q.B."/>
            <person name="Li W."/>
            <person name="Chen H.Y."/>
            <person name="Chen S.E."/>
            <person name="Zhou L.G."/>
            <person name="Ni X.B."/>
            <person name="Tian J.H."/>
            <person name="Sheng Y."/>
            <person name="Liu T."/>
            <person name="Pan Y.S."/>
            <person name="Xia L.Y."/>
            <person name="Li J."/>
            <person name="Zhao F."/>
            <person name="Cao W.C."/>
        </authorList>
    </citation>
    <scope>NUCLEOTIDE SEQUENCE [LARGE SCALE GENOMIC DNA]</scope>
    <source>
        <strain evidence="1">Iper-2018</strain>
    </source>
</reference>
<gene>
    <name evidence="1" type="ORF">HPB47_020944</name>
</gene>
<sequence>TWTYLREEKKNAAVPPAAVGKQKPASFPSKRTAVSPVRVACAASTNTQITSTELRRIPRPHQAKHGHGERSEAVPAVWIRDGKTLCAAVPVTLPSDGGLGASRQPGQSLFNGLHEGRAAMPPALLLRVPRFAASIGVQ</sequence>
<evidence type="ECO:0000313" key="1">
    <source>
        <dbReference type="EMBL" id="KAG0432364.1"/>
    </source>
</evidence>
<dbReference type="EMBL" id="JABSTQ010009160">
    <property type="protein sequence ID" value="KAG0432364.1"/>
    <property type="molecule type" value="Genomic_DNA"/>
</dbReference>
<dbReference type="Proteomes" id="UP000805193">
    <property type="component" value="Unassembled WGS sequence"/>
</dbReference>
<protein>
    <submittedName>
        <fullName evidence="1">Uncharacterized protein</fullName>
    </submittedName>
</protein>
<name>A0AC60QG44_IXOPE</name>
<feature type="non-terminal residue" evidence="1">
    <location>
        <position position="1"/>
    </location>
</feature>
<comment type="caution">
    <text evidence="1">The sequence shown here is derived from an EMBL/GenBank/DDBJ whole genome shotgun (WGS) entry which is preliminary data.</text>
</comment>
<evidence type="ECO:0000313" key="2">
    <source>
        <dbReference type="Proteomes" id="UP000805193"/>
    </source>
</evidence>